<dbReference type="AlphaFoldDB" id="A0A1F6NIX8"/>
<name>A0A1F6NIX8_9BACT</name>
<gene>
    <name evidence="1" type="ORF">A2373_01145</name>
</gene>
<evidence type="ECO:0008006" key="3">
    <source>
        <dbReference type="Google" id="ProtNLM"/>
    </source>
</evidence>
<dbReference type="Pfam" id="PF00702">
    <property type="entry name" value="Hydrolase"/>
    <property type="match status" value="1"/>
</dbReference>
<dbReference type="PANTHER" id="PTHR43611:SF3">
    <property type="entry name" value="FLAVIN MONONUCLEOTIDE HYDROLASE 1, CHLOROPLATIC"/>
    <property type="match status" value="1"/>
</dbReference>
<dbReference type="Proteomes" id="UP000176300">
    <property type="component" value="Unassembled WGS sequence"/>
</dbReference>
<evidence type="ECO:0000313" key="2">
    <source>
        <dbReference type="Proteomes" id="UP000176300"/>
    </source>
</evidence>
<dbReference type="PANTHER" id="PTHR43611">
    <property type="entry name" value="ALPHA-D-GLUCOSE 1-PHOSPHATE PHOSPHATASE"/>
    <property type="match status" value="1"/>
</dbReference>
<sequence length="205" mass="23396">MENNIKAIIFDWGGVCCSEGEPFASLELQEKIGKHPNDIADDIKDLYFDFYRGKYSEDEFWNAVISHFNLEKTDGLNPASLSAAYLNSYEPWPDILDVAKKLQAKYKVGLLSDLTKVMRDHIKKEHNISEYFPVAVYSCDDDAGRLKTDGPELFNLILGKMAVLPEECLFIDNSKSKIEAAKNAGLNTMLFDNKEQFFKDIEKYE</sequence>
<dbReference type="STRING" id="1798697.A2373_01145"/>
<evidence type="ECO:0000313" key="1">
    <source>
        <dbReference type="EMBL" id="OGH83917.1"/>
    </source>
</evidence>
<organism evidence="1 2">
    <name type="scientific">Candidatus Magasanikbacteria bacterium RIFOXYB1_FULL_40_15</name>
    <dbReference type="NCBI Taxonomy" id="1798697"/>
    <lineage>
        <taxon>Bacteria</taxon>
        <taxon>Candidatus Magasanikiibacteriota</taxon>
    </lineage>
</organism>
<comment type="caution">
    <text evidence="1">The sequence shown here is derived from an EMBL/GenBank/DDBJ whole genome shotgun (WGS) entry which is preliminary data.</text>
</comment>
<dbReference type="InterPro" id="IPR023214">
    <property type="entry name" value="HAD_sf"/>
</dbReference>
<proteinExistence type="predicted"/>
<protein>
    <recommendedName>
        <fullName evidence="3">HAD family hydrolase</fullName>
    </recommendedName>
</protein>
<dbReference type="Gene3D" id="3.40.50.1000">
    <property type="entry name" value="HAD superfamily/HAD-like"/>
    <property type="match status" value="1"/>
</dbReference>
<dbReference type="SUPFAM" id="SSF56784">
    <property type="entry name" value="HAD-like"/>
    <property type="match status" value="1"/>
</dbReference>
<dbReference type="EMBL" id="MFQS01000007">
    <property type="protein sequence ID" value="OGH83917.1"/>
    <property type="molecule type" value="Genomic_DNA"/>
</dbReference>
<dbReference type="InterPro" id="IPR036412">
    <property type="entry name" value="HAD-like_sf"/>
</dbReference>
<accession>A0A1F6NIX8</accession>
<reference evidence="1 2" key="1">
    <citation type="journal article" date="2016" name="Nat. Commun.">
        <title>Thousands of microbial genomes shed light on interconnected biogeochemical processes in an aquifer system.</title>
        <authorList>
            <person name="Anantharaman K."/>
            <person name="Brown C.T."/>
            <person name="Hug L.A."/>
            <person name="Sharon I."/>
            <person name="Castelle C.J."/>
            <person name="Probst A.J."/>
            <person name="Thomas B.C."/>
            <person name="Singh A."/>
            <person name="Wilkins M.J."/>
            <person name="Karaoz U."/>
            <person name="Brodie E.L."/>
            <person name="Williams K.H."/>
            <person name="Hubbard S.S."/>
            <person name="Banfield J.F."/>
        </authorList>
    </citation>
    <scope>NUCLEOTIDE SEQUENCE [LARGE SCALE GENOMIC DNA]</scope>
</reference>